<dbReference type="EMBL" id="FNBT01000004">
    <property type="protein sequence ID" value="SDF48465.1"/>
    <property type="molecule type" value="Genomic_DNA"/>
</dbReference>
<organism evidence="2 3">
    <name type="scientific">Blastococcus aurantiacus</name>
    <dbReference type="NCBI Taxonomy" id="1550231"/>
    <lineage>
        <taxon>Bacteria</taxon>
        <taxon>Bacillati</taxon>
        <taxon>Actinomycetota</taxon>
        <taxon>Actinomycetes</taxon>
        <taxon>Geodermatophilales</taxon>
        <taxon>Geodermatophilaceae</taxon>
        <taxon>Blastococcus</taxon>
    </lineage>
</organism>
<evidence type="ECO:0000313" key="2">
    <source>
        <dbReference type="EMBL" id="SDF48465.1"/>
    </source>
</evidence>
<keyword evidence="3" id="KW-1185">Reference proteome</keyword>
<proteinExistence type="predicted"/>
<evidence type="ECO:0000313" key="3">
    <source>
        <dbReference type="Proteomes" id="UP000199406"/>
    </source>
</evidence>
<dbReference type="Proteomes" id="UP000199406">
    <property type="component" value="Unassembled WGS sequence"/>
</dbReference>
<protein>
    <submittedName>
        <fullName evidence="2">Acetyltransferase (GNAT) family protein</fullName>
    </submittedName>
</protein>
<reference evidence="3" key="1">
    <citation type="submission" date="2016-10" db="EMBL/GenBank/DDBJ databases">
        <authorList>
            <person name="Varghese N."/>
            <person name="Submissions S."/>
        </authorList>
    </citation>
    <scope>NUCLEOTIDE SEQUENCE [LARGE SCALE GENOMIC DNA]</scope>
    <source>
        <strain evidence="3">DSM 44268</strain>
    </source>
</reference>
<feature type="domain" description="N-acetyltransferase" evidence="1">
    <location>
        <begin position="1"/>
        <end position="144"/>
    </location>
</feature>
<dbReference type="Pfam" id="PF00583">
    <property type="entry name" value="Acetyltransf_1"/>
    <property type="match status" value="1"/>
</dbReference>
<dbReference type="RefSeq" id="WP_091766302.1">
    <property type="nucleotide sequence ID" value="NZ_FNBT01000004.1"/>
</dbReference>
<dbReference type="CDD" id="cd04301">
    <property type="entry name" value="NAT_SF"/>
    <property type="match status" value="1"/>
</dbReference>
<dbReference type="STRING" id="1550231.SAMN05660662_2299"/>
<sequence length="165" mass="18367">MTVRQVQSGDLPRLLVGAGPRDRFHHVERAGMQERGEATYLVAWDGDLPCGRGTMFHRSKYERVRDLLGDFPELNGLEAVPRGRGIGTRLVAAAEARATTLGAARIGLAVEHGNVDARRLYERLGYVEWEHGDVVDRWFERDGSGTAVREHADPCSYLVKNLTGR</sequence>
<gene>
    <name evidence="2" type="ORF">SAMN05660662_2299</name>
</gene>
<dbReference type="GO" id="GO:0016747">
    <property type="term" value="F:acyltransferase activity, transferring groups other than amino-acyl groups"/>
    <property type="evidence" value="ECO:0007669"/>
    <property type="project" value="InterPro"/>
</dbReference>
<name>A0A1G7LG67_9ACTN</name>
<evidence type="ECO:0000259" key="1">
    <source>
        <dbReference type="PROSITE" id="PS51186"/>
    </source>
</evidence>
<accession>A0A1G7LG67</accession>
<dbReference type="SUPFAM" id="SSF55729">
    <property type="entry name" value="Acyl-CoA N-acyltransferases (Nat)"/>
    <property type="match status" value="1"/>
</dbReference>
<dbReference type="InterPro" id="IPR000182">
    <property type="entry name" value="GNAT_dom"/>
</dbReference>
<dbReference type="AlphaFoldDB" id="A0A1G7LG67"/>
<dbReference type="Gene3D" id="3.40.630.30">
    <property type="match status" value="1"/>
</dbReference>
<dbReference type="OrthoDB" id="5173601at2"/>
<dbReference type="PROSITE" id="PS51186">
    <property type="entry name" value="GNAT"/>
    <property type="match status" value="1"/>
</dbReference>
<dbReference type="InterPro" id="IPR016181">
    <property type="entry name" value="Acyl_CoA_acyltransferase"/>
</dbReference>
<keyword evidence="2" id="KW-0808">Transferase</keyword>